<evidence type="ECO:0000313" key="2">
    <source>
        <dbReference type="Proteomes" id="UP000198414"/>
    </source>
</evidence>
<gene>
    <name evidence="1" type="ORF">IWT25_00736</name>
</gene>
<sequence length="67" mass="8316">MSNQNRCLVRCNHCGHWQWHAFHFLNNRIPMYWHREEYEFGVRCSECRKTFTAIYRPDVIQEELTLN</sequence>
<proteinExistence type="predicted"/>
<reference evidence="1 2" key="1">
    <citation type="submission" date="2015-11" db="EMBL/GenBank/DDBJ databases">
        <title>Draft genome sequences of new species of the genus Lactobacillus isolated from orchardgrass silage.</title>
        <authorList>
            <person name="Tohno M."/>
            <person name="Tanizawa Y."/>
            <person name="Arita M."/>
        </authorList>
    </citation>
    <scope>NUCLEOTIDE SEQUENCE [LARGE SCALE GENOMIC DNA]</scope>
    <source>
        <strain evidence="1 2">IWT25</strain>
    </source>
</reference>
<name>A0A1Z5IV16_9LACO</name>
<organism evidence="1 2">
    <name type="scientific">Secundilactobacillus pentosiphilus</name>
    <dbReference type="NCBI Taxonomy" id="1714682"/>
    <lineage>
        <taxon>Bacteria</taxon>
        <taxon>Bacillati</taxon>
        <taxon>Bacillota</taxon>
        <taxon>Bacilli</taxon>
        <taxon>Lactobacillales</taxon>
        <taxon>Lactobacillaceae</taxon>
        <taxon>Secundilactobacillus</taxon>
    </lineage>
</organism>
<evidence type="ECO:0000313" key="1">
    <source>
        <dbReference type="EMBL" id="GAX05432.1"/>
    </source>
</evidence>
<comment type="caution">
    <text evidence="1">The sequence shown here is derived from an EMBL/GenBank/DDBJ whole genome shotgun (WGS) entry which is preliminary data.</text>
</comment>
<protein>
    <submittedName>
        <fullName evidence="1">Uncharacterized protein</fullName>
    </submittedName>
</protein>
<dbReference type="EMBL" id="BCMI01000005">
    <property type="protein sequence ID" value="GAX05432.1"/>
    <property type="molecule type" value="Genomic_DNA"/>
</dbReference>
<dbReference type="AlphaFoldDB" id="A0A1Z5IV16"/>
<accession>A0A1Z5IV16</accession>
<dbReference type="Proteomes" id="UP000198414">
    <property type="component" value="Unassembled WGS sequence"/>
</dbReference>